<evidence type="ECO:0000259" key="9">
    <source>
        <dbReference type="Pfam" id="PF12804"/>
    </source>
</evidence>
<dbReference type="EC" id="2.7.7.77" evidence="8"/>
<dbReference type="Proteomes" id="UP000028302">
    <property type="component" value="Unassembled WGS sequence"/>
</dbReference>
<feature type="binding site" evidence="8">
    <location>
        <position position="104"/>
    </location>
    <ligand>
        <name>GTP</name>
        <dbReference type="ChEBI" id="CHEBI:37565"/>
    </ligand>
</feature>
<dbReference type="GO" id="GO:0046872">
    <property type="term" value="F:metal ion binding"/>
    <property type="evidence" value="ECO:0007669"/>
    <property type="project" value="UniProtKB-KW"/>
</dbReference>
<comment type="subcellular location">
    <subcellularLocation>
        <location evidence="8">Cytoplasm</location>
    </subcellularLocation>
</comment>
<evidence type="ECO:0000313" key="10">
    <source>
        <dbReference type="EMBL" id="KEZ76222.1"/>
    </source>
</evidence>
<comment type="catalytic activity">
    <reaction evidence="8">
        <text>Mo-molybdopterin + GTP + H(+) = Mo-molybdopterin guanine dinucleotide + diphosphate</text>
        <dbReference type="Rhea" id="RHEA:34243"/>
        <dbReference type="ChEBI" id="CHEBI:15378"/>
        <dbReference type="ChEBI" id="CHEBI:33019"/>
        <dbReference type="ChEBI" id="CHEBI:37565"/>
        <dbReference type="ChEBI" id="CHEBI:71302"/>
        <dbReference type="ChEBI" id="CHEBI:71310"/>
        <dbReference type="EC" id="2.7.7.77"/>
    </reaction>
</comment>
<comment type="subunit">
    <text evidence="8">Monomer.</text>
</comment>
<feature type="binding site" evidence="8">
    <location>
        <position position="104"/>
    </location>
    <ligand>
        <name>Mg(2+)</name>
        <dbReference type="ChEBI" id="CHEBI:18420"/>
    </ligand>
</feature>
<evidence type="ECO:0000256" key="6">
    <source>
        <dbReference type="ARBA" id="ARBA00023134"/>
    </source>
</evidence>
<proteinExistence type="inferred from homology"/>
<keyword evidence="1 8" id="KW-0963">Cytoplasm</keyword>
<organism evidence="10 11">
    <name type="scientific">Salinisphaera hydrothermalis (strain C41B8)</name>
    <dbReference type="NCBI Taxonomy" id="1304275"/>
    <lineage>
        <taxon>Bacteria</taxon>
        <taxon>Pseudomonadati</taxon>
        <taxon>Pseudomonadota</taxon>
        <taxon>Gammaproteobacteria</taxon>
        <taxon>Salinisphaerales</taxon>
        <taxon>Salinisphaeraceae</taxon>
        <taxon>Salinisphaera</taxon>
    </lineage>
</organism>
<dbReference type="InterPro" id="IPR025877">
    <property type="entry name" value="MobA-like_NTP_Trfase"/>
</dbReference>
<comment type="domain">
    <text evidence="8">The N-terminal domain determines nucleotide recognition and specific binding, while the C-terminal domain determines the specific binding to the target protein.</text>
</comment>
<comment type="similarity">
    <text evidence="8">Belongs to the MobA family.</text>
</comment>
<evidence type="ECO:0000256" key="5">
    <source>
        <dbReference type="ARBA" id="ARBA00022842"/>
    </source>
</evidence>
<evidence type="ECO:0000256" key="2">
    <source>
        <dbReference type="ARBA" id="ARBA00022679"/>
    </source>
</evidence>
<evidence type="ECO:0000256" key="3">
    <source>
        <dbReference type="ARBA" id="ARBA00022723"/>
    </source>
</evidence>
<dbReference type="GO" id="GO:0005737">
    <property type="term" value="C:cytoplasm"/>
    <property type="evidence" value="ECO:0007669"/>
    <property type="project" value="UniProtKB-SubCell"/>
</dbReference>
<keyword evidence="5 8" id="KW-0460">Magnesium</keyword>
<feature type="binding site" evidence="8">
    <location>
        <position position="74"/>
    </location>
    <ligand>
        <name>GTP</name>
        <dbReference type="ChEBI" id="CHEBI:37565"/>
    </ligand>
</feature>
<evidence type="ECO:0000256" key="1">
    <source>
        <dbReference type="ARBA" id="ARBA00022490"/>
    </source>
</evidence>
<accession>A0A084IHN8</accession>
<keyword evidence="7 8" id="KW-0501">Molybdenum cofactor biosynthesis</keyword>
<keyword evidence="6 8" id="KW-0342">GTP-binding</keyword>
<feature type="domain" description="MobA-like NTP transferase" evidence="9">
    <location>
        <begin position="14"/>
        <end position="165"/>
    </location>
</feature>
<sequence>MAMKISAEQITAGILAGGEGRRLGGVDKGWYVVADRPLIEHTLERVKPQVGRIVISANRSVPRYRGLGYTVHGDDTDDHRGPLAGIATVLKAAATPYVLIVPVDTPLLPLDLVSRLADAMRPDTDIAVARTPDELHPLHALMRRSLLDDIQAALFSGVRRVTEWQQDTARVVVDWADAEAFANINHDEDAEALAGRL</sequence>
<dbReference type="eggNOG" id="COG0746">
    <property type="taxonomic scope" value="Bacteria"/>
</dbReference>
<dbReference type="STRING" id="1304275.C41B8_16174"/>
<dbReference type="NCBIfam" id="TIGR02665">
    <property type="entry name" value="molyb_mobA"/>
    <property type="match status" value="1"/>
</dbReference>
<dbReference type="AlphaFoldDB" id="A0A084IHN8"/>
<evidence type="ECO:0000256" key="4">
    <source>
        <dbReference type="ARBA" id="ARBA00022741"/>
    </source>
</evidence>
<dbReference type="Pfam" id="PF12804">
    <property type="entry name" value="NTP_transf_3"/>
    <property type="match status" value="1"/>
</dbReference>
<dbReference type="PANTHER" id="PTHR19136:SF81">
    <property type="entry name" value="MOLYBDENUM COFACTOR GUANYLYLTRANSFERASE"/>
    <property type="match status" value="1"/>
</dbReference>
<feature type="binding site" evidence="8">
    <location>
        <position position="28"/>
    </location>
    <ligand>
        <name>GTP</name>
        <dbReference type="ChEBI" id="CHEBI:37565"/>
    </ligand>
</feature>
<feature type="binding site" evidence="8">
    <location>
        <begin position="15"/>
        <end position="17"/>
    </location>
    <ligand>
        <name>GTP</name>
        <dbReference type="ChEBI" id="CHEBI:37565"/>
    </ligand>
</feature>
<reference evidence="10 11" key="1">
    <citation type="submission" date="2013-03" db="EMBL/GenBank/DDBJ databases">
        <title>Salinisphaera hydrothermalis C41B8 Genome Sequencing.</title>
        <authorList>
            <person name="Li C."/>
            <person name="Lai Q."/>
            <person name="Shao Z."/>
        </authorList>
    </citation>
    <scope>NUCLEOTIDE SEQUENCE [LARGE SCALE GENOMIC DNA]</scope>
    <source>
        <strain evidence="10 11">C41B8</strain>
    </source>
</reference>
<dbReference type="EMBL" id="APNK01000036">
    <property type="protein sequence ID" value="KEZ76222.1"/>
    <property type="molecule type" value="Genomic_DNA"/>
</dbReference>
<comment type="caution">
    <text evidence="8">Lacks conserved residue(s) required for the propagation of feature annotation.</text>
</comment>
<dbReference type="InterPro" id="IPR029044">
    <property type="entry name" value="Nucleotide-diphossugar_trans"/>
</dbReference>
<dbReference type="PANTHER" id="PTHR19136">
    <property type="entry name" value="MOLYBDENUM COFACTOR GUANYLYLTRANSFERASE"/>
    <property type="match status" value="1"/>
</dbReference>
<dbReference type="HAMAP" id="MF_00316">
    <property type="entry name" value="MobA"/>
    <property type="match status" value="1"/>
</dbReference>
<dbReference type="GO" id="GO:0061603">
    <property type="term" value="F:molybdenum cofactor guanylyltransferase activity"/>
    <property type="evidence" value="ECO:0007669"/>
    <property type="project" value="UniProtKB-EC"/>
</dbReference>
<comment type="function">
    <text evidence="8">Transfers a GMP moiety from GTP to Mo-molybdopterin (Mo-MPT) cofactor (Moco or molybdenum cofactor) to form Mo-molybdopterin guanine dinucleotide (Mo-MGD) cofactor.</text>
</comment>
<dbReference type="GO" id="GO:0005525">
    <property type="term" value="F:GTP binding"/>
    <property type="evidence" value="ECO:0007669"/>
    <property type="project" value="UniProtKB-UniRule"/>
</dbReference>
<name>A0A084IHN8_SALHC</name>
<evidence type="ECO:0000256" key="8">
    <source>
        <dbReference type="HAMAP-Rule" id="MF_00316"/>
    </source>
</evidence>
<protein>
    <recommendedName>
        <fullName evidence="8">Molybdenum cofactor guanylyltransferase</fullName>
        <shortName evidence="8">MoCo guanylyltransferase</shortName>
        <ecNumber evidence="8">2.7.7.77</ecNumber>
    </recommendedName>
    <alternativeName>
        <fullName evidence="8">GTP:molybdopterin guanylyltransferase</fullName>
    </alternativeName>
    <alternativeName>
        <fullName evidence="8">Mo-MPT guanylyltransferase</fullName>
    </alternativeName>
    <alternativeName>
        <fullName evidence="8">Molybdopterin guanylyltransferase</fullName>
    </alternativeName>
    <alternativeName>
        <fullName evidence="8">Molybdopterin-guanine dinucleotide synthase</fullName>
        <shortName evidence="8">MGD synthase</shortName>
    </alternativeName>
</protein>
<dbReference type="SUPFAM" id="SSF53448">
    <property type="entry name" value="Nucleotide-diphospho-sugar transferases"/>
    <property type="match status" value="1"/>
</dbReference>
<keyword evidence="11" id="KW-1185">Reference proteome</keyword>
<dbReference type="OrthoDB" id="9788394at2"/>
<evidence type="ECO:0000313" key="11">
    <source>
        <dbReference type="Proteomes" id="UP000028302"/>
    </source>
</evidence>
<dbReference type="GO" id="GO:1902758">
    <property type="term" value="P:bis(molybdopterin guanine dinucleotide)molybdenum biosynthetic process"/>
    <property type="evidence" value="ECO:0007669"/>
    <property type="project" value="TreeGrafter"/>
</dbReference>
<comment type="cofactor">
    <cofactor evidence="8">
        <name>Mg(2+)</name>
        <dbReference type="ChEBI" id="CHEBI:18420"/>
    </cofactor>
</comment>
<gene>
    <name evidence="8" type="primary">mobA</name>
    <name evidence="10" type="ORF">C41B8_16174</name>
</gene>
<dbReference type="CDD" id="cd02503">
    <property type="entry name" value="MobA"/>
    <property type="match status" value="1"/>
</dbReference>
<keyword evidence="4 8" id="KW-0547">Nucleotide-binding</keyword>
<evidence type="ECO:0000256" key="7">
    <source>
        <dbReference type="ARBA" id="ARBA00023150"/>
    </source>
</evidence>
<comment type="caution">
    <text evidence="10">The sequence shown here is derived from an EMBL/GenBank/DDBJ whole genome shotgun (WGS) entry which is preliminary data.</text>
</comment>
<dbReference type="Gene3D" id="3.90.550.10">
    <property type="entry name" value="Spore Coat Polysaccharide Biosynthesis Protein SpsA, Chain A"/>
    <property type="match status" value="1"/>
</dbReference>
<dbReference type="InterPro" id="IPR013482">
    <property type="entry name" value="Molybde_CF_guanTrfase"/>
</dbReference>
<keyword evidence="3 8" id="KW-0479">Metal-binding</keyword>
<keyword evidence="2 8" id="KW-0808">Transferase</keyword>